<reference evidence="11" key="1">
    <citation type="submission" date="2020-04" db="EMBL/GenBank/DDBJ databases">
        <authorList>
            <person name="Zhang T."/>
        </authorList>
    </citation>
    <scope>NUCLEOTIDE SEQUENCE</scope>
    <source>
        <strain evidence="11">HKST-UBA02</strain>
    </source>
</reference>
<accession>A0A956NG43</accession>
<dbReference type="PANTHER" id="PTHR43531">
    <property type="entry name" value="PROTEIN ICFG"/>
    <property type="match status" value="1"/>
</dbReference>
<evidence type="ECO:0000256" key="2">
    <source>
        <dbReference type="ARBA" id="ARBA00022475"/>
    </source>
</evidence>
<dbReference type="GO" id="GO:0005886">
    <property type="term" value="C:plasma membrane"/>
    <property type="evidence" value="ECO:0007669"/>
    <property type="project" value="UniProtKB-SubCell"/>
</dbReference>
<gene>
    <name evidence="11" type="ORF">KDA27_20425</name>
</gene>
<organism evidence="11 12">
    <name type="scientific">Eiseniibacteriota bacterium</name>
    <dbReference type="NCBI Taxonomy" id="2212470"/>
    <lineage>
        <taxon>Bacteria</taxon>
        <taxon>Candidatus Eiseniibacteriota</taxon>
    </lineage>
</organism>
<keyword evidence="5 9" id="KW-1133">Transmembrane helix</keyword>
<keyword evidence="4 9" id="KW-0812">Transmembrane</keyword>
<dbReference type="SMART" id="SM00283">
    <property type="entry name" value="MA"/>
    <property type="match status" value="1"/>
</dbReference>
<feature type="transmembrane region" description="Helical" evidence="9">
    <location>
        <begin position="12"/>
        <end position="30"/>
    </location>
</feature>
<dbReference type="SUPFAM" id="SSF58104">
    <property type="entry name" value="Methyl-accepting chemotaxis protein (MCP) signaling domain"/>
    <property type="match status" value="1"/>
</dbReference>
<dbReference type="EMBL" id="JAGQHS010000148">
    <property type="protein sequence ID" value="MCA9758172.1"/>
    <property type="molecule type" value="Genomic_DNA"/>
</dbReference>
<evidence type="ECO:0000259" key="10">
    <source>
        <dbReference type="PROSITE" id="PS50111"/>
    </source>
</evidence>
<dbReference type="InterPro" id="IPR051310">
    <property type="entry name" value="MCP_chemotaxis"/>
</dbReference>
<dbReference type="SMART" id="SM01049">
    <property type="entry name" value="Cache_2"/>
    <property type="match status" value="1"/>
</dbReference>
<feature type="non-terminal residue" evidence="11">
    <location>
        <position position="452"/>
    </location>
</feature>
<evidence type="ECO:0000256" key="4">
    <source>
        <dbReference type="ARBA" id="ARBA00022692"/>
    </source>
</evidence>
<dbReference type="Gene3D" id="1.10.287.950">
    <property type="entry name" value="Methyl-accepting chemotaxis protein"/>
    <property type="match status" value="1"/>
</dbReference>
<reference evidence="11" key="2">
    <citation type="journal article" date="2021" name="Microbiome">
        <title>Successional dynamics and alternative stable states in a saline activated sludge microbial community over 9 years.</title>
        <authorList>
            <person name="Wang Y."/>
            <person name="Ye J."/>
            <person name="Ju F."/>
            <person name="Liu L."/>
            <person name="Boyd J.A."/>
            <person name="Deng Y."/>
            <person name="Parks D.H."/>
            <person name="Jiang X."/>
            <person name="Yin X."/>
            <person name="Woodcroft B.J."/>
            <person name="Tyson G.W."/>
            <person name="Hugenholtz P."/>
            <person name="Polz M.F."/>
            <person name="Zhang T."/>
        </authorList>
    </citation>
    <scope>NUCLEOTIDE SEQUENCE</scope>
    <source>
        <strain evidence="11">HKST-UBA02</strain>
    </source>
</reference>
<keyword evidence="2" id="KW-1003">Cell membrane</keyword>
<evidence type="ECO:0000313" key="11">
    <source>
        <dbReference type="EMBL" id="MCA9758172.1"/>
    </source>
</evidence>
<dbReference type="Pfam" id="PF00015">
    <property type="entry name" value="MCPsignal"/>
    <property type="match status" value="1"/>
</dbReference>
<evidence type="ECO:0000256" key="1">
    <source>
        <dbReference type="ARBA" id="ARBA00004651"/>
    </source>
</evidence>
<sequence>MLNRFPLSTRIVLLGLTIVGTMFSIAFWMYPTLNGAFMDAKKSKTRDLVDSALNLVEHYAEEAKAGRLTEVEAQEMAASSLGHMQYGEGNYFWINDLDARMVMHPLKPELNGKDLSGFEDPKGKRIFSEFARICREENAGFVDYMWEKPGKNNPVPKLSYVEQYEPWGWVIGTGIYVDDVRADLFRIFGVVGLLCLGIGAVAFVISFLMARSIANPIDSTIRDLETIATEMSSASGQVSATSGSLAQGATQQAASIQETTAWLEEMAVQIDQNADAAQNADGLMKETLGVVGTANGSMLELQKSMVHMEKTSEEIQKIIKAIDDIAFQTNLLALNAAVEAARAGDAGAGFAVVADEVRKLAMRSTEAAQDTSNLIEETVSQIRSGVRLAERSRSDFENASTSASHVGTLIGQITDASRDQAHGVKRVTSALSGIDHVVQQNAAGAEESASAA</sequence>
<evidence type="ECO:0000256" key="3">
    <source>
        <dbReference type="ARBA" id="ARBA00022500"/>
    </source>
</evidence>
<dbReference type="PROSITE" id="PS50111">
    <property type="entry name" value="CHEMOTAXIS_TRANSDUC_2"/>
    <property type="match status" value="1"/>
</dbReference>
<evidence type="ECO:0000256" key="6">
    <source>
        <dbReference type="ARBA" id="ARBA00023136"/>
    </source>
</evidence>
<evidence type="ECO:0000256" key="9">
    <source>
        <dbReference type="SAM" id="Phobius"/>
    </source>
</evidence>
<dbReference type="Gene3D" id="3.30.450.20">
    <property type="entry name" value="PAS domain"/>
    <property type="match status" value="1"/>
</dbReference>
<evidence type="ECO:0000256" key="7">
    <source>
        <dbReference type="ARBA" id="ARBA00029447"/>
    </source>
</evidence>
<dbReference type="InterPro" id="IPR033480">
    <property type="entry name" value="sCache_2"/>
</dbReference>
<dbReference type="Proteomes" id="UP000739538">
    <property type="component" value="Unassembled WGS sequence"/>
</dbReference>
<name>A0A956NG43_UNCEI</name>
<dbReference type="InterPro" id="IPR004089">
    <property type="entry name" value="MCPsignal_dom"/>
</dbReference>
<comment type="caution">
    <text evidence="11">The sequence shown here is derived from an EMBL/GenBank/DDBJ whole genome shotgun (WGS) entry which is preliminary data.</text>
</comment>
<keyword evidence="3" id="KW-0145">Chemotaxis</keyword>
<comment type="similarity">
    <text evidence="7">Belongs to the methyl-accepting chemotaxis (MCP) protein family.</text>
</comment>
<evidence type="ECO:0000313" key="12">
    <source>
        <dbReference type="Proteomes" id="UP000739538"/>
    </source>
</evidence>
<dbReference type="AlphaFoldDB" id="A0A956NG43"/>
<evidence type="ECO:0000256" key="8">
    <source>
        <dbReference type="PROSITE-ProRule" id="PRU00284"/>
    </source>
</evidence>
<feature type="domain" description="Methyl-accepting transducer" evidence="10">
    <location>
        <begin position="227"/>
        <end position="452"/>
    </location>
</feature>
<proteinExistence type="inferred from homology"/>
<dbReference type="Pfam" id="PF17200">
    <property type="entry name" value="sCache_2"/>
    <property type="match status" value="1"/>
</dbReference>
<feature type="transmembrane region" description="Helical" evidence="9">
    <location>
        <begin position="187"/>
        <end position="210"/>
    </location>
</feature>
<keyword evidence="6 9" id="KW-0472">Membrane</keyword>
<comment type="subcellular location">
    <subcellularLocation>
        <location evidence="1">Cell membrane</location>
        <topology evidence="1">Multi-pass membrane protein</topology>
    </subcellularLocation>
</comment>
<evidence type="ECO:0000256" key="5">
    <source>
        <dbReference type="ARBA" id="ARBA00022989"/>
    </source>
</evidence>
<dbReference type="GO" id="GO:0007165">
    <property type="term" value="P:signal transduction"/>
    <property type="evidence" value="ECO:0007669"/>
    <property type="project" value="UniProtKB-KW"/>
</dbReference>
<dbReference type="PANTHER" id="PTHR43531:SF11">
    <property type="entry name" value="METHYL-ACCEPTING CHEMOTAXIS PROTEIN 3"/>
    <property type="match status" value="1"/>
</dbReference>
<protein>
    <submittedName>
        <fullName evidence="11">Cache domain-containing protein</fullName>
    </submittedName>
</protein>
<keyword evidence="8" id="KW-0807">Transducer</keyword>
<dbReference type="GO" id="GO:0006935">
    <property type="term" value="P:chemotaxis"/>
    <property type="evidence" value="ECO:0007669"/>
    <property type="project" value="UniProtKB-KW"/>
</dbReference>